<reference evidence="1 2" key="1">
    <citation type="submission" date="2020-08" db="EMBL/GenBank/DDBJ databases">
        <title>Genome sequence of Leucobacter denitrificans KACC 14055T.</title>
        <authorList>
            <person name="Hyun D.-W."/>
            <person name="Bae J.-W."/>
        </authorList>
    </citation>
    <scope>NUCLEOTIDE SEQUENCE [LARGE SCALE GENOMIC DNA]</scope>
    <source>
        <strain evidence="1 2">KACC 14055</strain>
    </source>
</reference>
<evidence type="ECO:0000313" key="2">
    <source>
        <dbReference type="Proteomes" id="UP000515934"/>
    </source>
</evidence>
<dbReference type="AlphaFoldDB" id="A0A7G9S2J6"/>
<evidence type="ECO:0000313" key="1">
    <source>
        <dbReference type="EMBL" id="QNN62071.1"/>
    </source>
</evidence>
<keyword evidence="2" id="KW-1185">Reference proteome</keyword>
<protein>
    <recommendedName>
        <fullName evidence="3">DUF1795 domain-containing protein</fullName>
    </recommendedName>
</protein>
<gene>
    <name evidence="1" type="ORF">H9L06_07075</name>
</gene>
<dbReference type="EMBL" id="CP060716">
    <property type="protein sequence ID" value="QNN62071.1"/>
    <property type="molecule type" value="Genomic_DNA"/>
</dbReference>
<dbReference type="Proteomes" id="UP000515934">
    <property type="component" value="Chromosome"/>
</dbReference>
<accession>A0A7G9S2J6</accession>
<dbReference type="RefSeq" id="WP_187554542.1">
    <property type="nucleotide sequence ID" value="NZ_CP060716.1"/>
</dbReference>
<organism evidence="1 2">
    <name type="scientific">Leucobacter denitrificans</name>
    <dbReference type="NCBI Taxonomy" id="683042"/>
    <lineage>
        <taxon>Bacteria</taxon>
        <taxon>Bacillati</taxon>
        <taxon>Actinomycetota</taxon>
        <taxon>Actinomycetes</taxon>
        <taxon>Micrococcales</taxon>
        <taxon>Microbacteriaceae</taxon>
        <taxon>Leucobacter</taxon>
    </lineage>
</organism>
<evidence type="ECO:0008006" key="3">
    <source>
        <dbReference type="Google" id="ProtNLM"/>
    </source>
</evidence>
<name>A0A7G9S2J6_9MICO</name>
<proteinExistence type="predicted"/>
<sequence length="173" mass="18853">MSQEEIDVLARLTTGSPPTDLLWHFSKDLPDGWTYEKFNDEGIVQATVSPRCILQFHQPMGLGDDTEPDSAQVALDYATELGQEAFNTELTVTPEAMVMLNAIINDGALYSQLGFARVSFSAESTPGLEGTTYALRQGDFALIATAVCGDGEFAKHGDQMREYIESASADITY</sequence>
<dbReference type="KEGG" id="ldn:H9L06_07075"/>